<evidence type="ECO:0000313" key="1">
    <source>
        <dbReference type="EMBL" id="MXU88916.1"/>
    </source>
</evidence>
<organism evidence="1">
    <name type="scientific">Ixodes ricinus</name>
    <name type="common">Common tick</name>
    <name type="synonym">Acarus ricinus</name>
    <dbReference type="NCBI Taxonomy" id="34613"/>
    <lineage>
        <taxon>Eukaryota</taxon>
        <taxon>Metazoa</taxon>
        <taxon>Ecdysozoa</taxon>
        <taxon>Arthropoda</taxon>
        <taxon>Chelicerata</taxon>
        <taxon>Arachnida</taxon>
        <taxon>Acari</taxon>
        <taxon>Parasitiformes</taxon>
        <taxon>Ixodida</taxon>
        <taxon>Ixodoidea</taxon>
        <taxon>Ixodidae</taxon>
        <taxon>Ixodinae</taxon>
        <taxon>Ixodes</taxon>
    </lineage>
</organism>
<protein>
    <submittedName>
        <fullName evidence="1">Putative secreted protein</fullName>
    </submittedName>
</protein>
<proteinExistence type="predicted"/>
<dbReference type="AlphaFoldDB" id="A0A6B0UHW3"/>
<accession>A0A6B0UHW3</accession>
<dbReference type="EMBL" id="GIFC01006833">
    <property type="protein sequence ID" value="MXU88916.1"/>
    <property type="molecule type" value="Transcribed_RNA"/>
</dbReference>
<name>A0A6B0UHW3_IXORI</name>
<reference evidence="1" key="1">
    <citation type="submission" date="2019-12" db="EMBL/GenBank/DDBJ databases">
        <title>An insight into the sialome of adult female Ixodes ricinus ticks feeding for 6 days.</title>
        <authorList>
            <person name="Perner J."/>
            <person name="Ribeiro J.M.C."/>
        </authorList>
    </citation>
    <scope>NUCLEOTIDE SEQUENCE</scope>
    <source>
        <strain evidence="1">Semi-engorged</strain>
        <tissue evidence="1">Salivary glands</tissue>
    </source>
</reference>
<sequence length="104" mass="11102">MKAVTCHFPILRRAKIISSAQMVSVFLSTTYAIMSTTVEMAATNLTAGTTTLGVTSIIRSVIGNPLCLKIPRAKNRHGQGFNLGTTCGKHLLETIPLASKKVNS</sequence>